<evidence type="ECO:0000256" key="2">
    <source>
        <dbReference type="SAM" id="Phobius"/>
    </source>
</evidence>
<keyword evidence="3" id="KW-0732">Signal</keyword>
<dbReference type="EMBL" id="AZHE01000007">
    <property type="protein sequence ID" value="KHN98647.1"/>
    <property type="molecule type" value="Genomic_DNA"/>
</dbReference>
<gene>
    <name evidence="4" type="ORF">MAM_03771</name>
</gene>
<evidence type="ECO:0008006" key="6">
    <source>
        <dbReference type="Google" id="ProtNLM"/>
    </source>
</evidence>
<keyword evidence="5" id="KW-1185">Reference proteome</keyword>
<protein>
    <recommendedName>
        <fullName evidence="6">Extracellular membrane protein, CFEM domain protein</fullName>
    </recommendedName>
</protein>
<dbReference type="OrthoDB" id="3630276at2759"/>
<comment type="caution">
    <text evidence="4">The sequence shown here is derived from an EMBL/GenBank/DDBJ whole genome shotgun (WGS) entry which is preliminary data.</text>
</comment>
<dbReference type="HOGENOM" id="CLU_060171_0_0_1"/>
<feature type="signal peptide" evidence="3">
    <location>
        <begin position="1"/>
        <end position="17"/>
    </location>
</feature>
<dbReference type="RefSeq" id="XP_040679713.1">
    <property type="nucleotide sequence ID" value="XM_040822570.1"/>
</dbReference>
<evidence type="ECO:0000313" key="5">
    <source>
        <dbReference type="Proteomes" id="UP000030816"/>
    </source>
</evidence>
<evidence type="ECO:0000256" key="3">
    <source>
        <dbReference type="SAM" id="SignalP"/>
    </source>
</evidence>
<dbReference type="Proteomes" id="UP000030816">
    <property type="component" value="Unassembled WGS sequence"/>
</dbReference>
<keyword evidence="2" id="KW-0472">Membrane</keyword>
<sequence length="276" mass="29409">MRSLSLAAVLLASTTAALPLNECVHTHSKELASYTSCGSHAAVSKCLAALSSFKQSDLEQCYSKAGCSAPEAAREVEHITARCQQQEHQHQRPDELRKRFRAVLGPAPATQAIAGVHLLARASTTPAPVKKGADCFRTSEFDTSSCLVATENGKTVTHTCTPSKGTSSDCLSGWFCSADNNHGDVCMQMRPIDTGGIIVSIVFVAFFAIGFGYLTFACCRERAHHKKVAAKAEAVALARAATKKQRSQEARAPLMQQVPEADGPGPNPFQDQPGHA</sequence>
<accession>A0A0B2WYY2</accession>
<evidence type="ECO:0000256" key="1">
    <source>
        <dbReference type="SAM" id="MobiDB-lite"/>
    </source>
</evidence>
<name>A0A0B2WYY2_METAS</name>
<keyword evidence="2" id="KW-0812">Transmembrane</keyword>
<dbReference type="GeneID" id="63738226"/>
<feature type="chain" id="PRO_5002081710" description="Extracellular membrane protein, CFEM domain protein" evidence="3">
    <location>
        <begin position="18"/>
        <end position="276"/>
    </location>
</feature>
<dbReference type="AlphaFoldDB" id="A0A0B2WYY2"/>
<keyword evidence="2" id="KW-1133">Transmembrane helix</keyword>
<organism evidence="4 5">
    <name type="scientific">Metarhizium album (strain ARSEF 1941)</name>
    <dbReference type="NCBI Taxonomy" id="1081103"/>
    <lineage>
        <taxon>Eukaryota</taxon>
        <taxon>Fungi</taxon>
        <taxon>Dikarya</taxon>
        <taxon>Ascomycota</taxon>
        <taxon>Pezizomycotina</taxon>
        <taxon>Sordariomycetes</taxon>
        <taxon>Hypocreomycetidae</taxon>
        <taxon>Hypocreales</taxon>
        <taxon>Clavicipitaceae</taxon>
        <taxon>Metarhizium</taxon>
    </lineage>
</organism>
<feature type="region of interest" description="Disordered" evidence="1">
    <location>
        <begin position="240"/>
        <end position="276"/>
    </location>
</feature>
<feature type="transmembrane region" description="Helical" evidence="2">
    <location>
        <begin position="195"/>
        <end position="216"/>
    </location>
</feature>
<proteinExistence type="predicted"/>
<reference evidence="4 5" key="1">
    <citation type="journal article" date="2014" name="Proc. Natl. Acad. Sci. U.S.A.">
        <title>Trajectory and genomic determinants of fungal-pathogen speciation and host adaptation.</title>
        <authorList>
            <person name="Hu X."/>
            <person name="Xiao G."/>
            <person name="Zheng P."/>
            <person name="Shang Y."/>
            <person name="Su Y."/>
            <person name="Zhang X."/>
            <person name="Liu X."/>
            <person name="Zhan S."/>
            <person name="St Leger R.J."/>
            <person name="Wang C."/>
        </authorList>
    </citation>
    <scope>NUCLEOTIDE SEQUENCE [LARGE SCALE GENOMIC DNA]</scope>
    <source>
        <strain evidence="4 5">ARSEF 1941</strain>
    </source>
</reference>
<evidence type="ECO:0000313" key="4">
    <source>
        <dbReference type="EMBL" id="KHN98647.1"/>
    </source>
</evidence>